<feature type="domain" description="DM10" evidence="6">
    <location>
        <begin position="1"/>
        <end position="70"/>
    </location>
</feature>
<evidence type="ECO:0000256" key="1">
    <source>
        <dbReference type="ARBA" id="ARBA00004430"/>
    </source>
</evidence>
<organism evidence="7 8">
    <name type="scientific">Cordylochernes scorpioides</name>
    <dbReference type="NCBI Taxonomy" id="51811"/>
    <lineage>
        <taxon>Eukaryota</taxon>
        <taxon>Metazoa</taxon>
        <taxon>Ecdysozoa</taxon>
        <taxon>Arthropoda</taxon>
        <taxon>Chelicerata</taxon>
        <taxon>Arachnida</taxon>
        <taxon>Pseudoscorpiones</taxon>
        <taxon>Cheliferoidea</taxon>
        <taxon>Chernetidae</taxon>
        <taxon>Cordylochernes</taxon>
    </lineage>
</organism>
<keyword evidence="5" id="KW-0966">Cell projection</keyword>
<evidence type="ECO:0000256" key="2">
    <source>
        <dbReference type="ARBA" id="ARBA00022490"/>
    </source>
</evidence>
<dbReference type="Gene3D" id="2.30.29.170">
    <property type="match status" value="3"/>
</dbReference>
<comment type="subcellular location">
    <subcellularLocation>
        <location evidence="1">Cytoplasm</location>
        <location evidence="1">Cytoskeleton</location>
        <location evidence="1">Cilium axoneme</location>
    </subcellularLocation>
</comment>
<evidence type="ECO:0000313" key="8">
    <source>
        <dbReference type="Proteomes" id="UP001235939"/>
    </source>
</evidence>
<feature type="domain" description="DM10" evidence="6">
    <location>
        <begin position="132"/>
        <end position="253"/>
    </location>
</feature>
<protein>
    <submittedName>
        <fullName evidence="7">EFHC1</fullName>
    </submittedName>
</protein>
<dbReference type="PANTHER" id="PTHR12086:SF9">
    <property type="entry name" value="EF-HAND DOMAIN-CONTAINING PROTEIN 1"/>
    <property type="match status" value="1"/>
</dbReference>
<dbReference type="PANTHER" id="PTHR12086">
    <property type="entry name" value="EF-HAND DOMAIN C-TERMINAL CONTAINING PROTEIN"/>
    <property type="match status" value="1"/>
</dbReference>
<evidence type="ECO:0000256" key="4">
    <source>
        <dbReference type="ARBA" id="ARBA00023212"/>
    </source>
</evidence>
<dbReference type="EMBL" id="CP092881">
    <property type="protein sequence ID" value="UYV80584.1"/>
    <property type="molecule type" value="Genomic_DNA"/>
</dbReference>
<sequence length="694" mass="80658">MINGKIKVSKERRWVLQGKTLRRQKLPKDNEGTMWNWRHLNVGVDFTAYGQTYHIYDCDPFTRSLVLLPILFNECEDPKDKAGTYVQDFLTSEGIDVLPGETPPADPHVPIAPSEPRVVKPIDRRGQFQLYDRQVLRFWGVWDDREAQYGELRPVILLYYLADDTLEVLDVRQPNDGRDPFPKILRRQRVPHPDCEVLPDSFPRCYMEVTERDCPRWIAPPDLGIGKTVVLNGRKILLHDCDAFTQDYYRRNFGVEDFTPLKVTEEPAAVPKPNLYPQELRQVPGMFQTVPPYNGWGSFEDSLQNCFKLYPARPHQNLTKAFFGDEKVLRYEAVLKAIFYYPLPRNSLQGLAGDSIRWIREPQRRMCGQDSIWPADQSRRFHIYYYLYDDTLKVVERALPNCGRDTGVFLARQRVPNPRPSRVLASGATPPVHYSQFDLYVGQVLEIFGRRFVITDADEYVLKYMEHHEDKYPDDAIEAHRRLVQEHKIKIPPPLLSGQHRYKKLGRDDFVELLRNSWSKERSAERCRERVNAFLEAHADKPQYVTRKDLRRWVREADLPLDSDLAEALIELCGEPRGLADLVAFRAVLHDASLSYLPLSEGDTVHAWAHGILERHGVFEARHRIQLFLERYKDQPDVVCTEDLRRWINECQMVVGDDVLEAVLVLVGVGQFRSNMNAFRSILSQVYNVIKSSI</sequence>
<evidence type="ECO:0000259" key="6">
    <source>
        <dbReference type="PROSITE" id="PS51336"/>
    </source>
</evidence>
<keyword evidence="3" id="KW-0677">Repeat</keyword>
<dbReference type="SMART" id="SM00676">
    <property type="entry name" value="DM10"/>
    <property type="match status" value="2"/>
</dbReference>
<dbReference type="PROSITE" id="PS51336">
    <property type="entry name" value="DM10"/>
    <property type="match status" value="3"/>
</dbReference>
<keyword evidence="2" id="KW-0963">Cytoplasm</keyword>
<reference evidence="7 8" key="1">
    <citation type="submission" date="2022-01" db="EMBL/GenBank/DDBJ databases">
        <title>A chromosomal length assembly of Cordylochernes scorpioides.</title>
        <authorList>
            <person name="Zeh D."/>
            <person name="Zeh J."/>
        </authorList>
    </citation>
    <scope>NUCLEOTIDE SEQUENCE [LARGE SCALE GENOMIC DNA]</scope>
    <source>
        <strain evidence="7">IN4F17</strain>
        <tissue evidence="7">Whole Body</tissue>
    </source>
</reference>
<name>A0ABY6LIV9_9ARAC</name>
<evidence type="ECO:0000256" key="5">
    <source>
        <dbReference type="ARBA" id="ARBA00023273"/>
    </source>
</evidence>
<dbReference type="InterPro" id="IPR040193">
    <property type="entry name" value="EFHC1/EFHC2/EFHB"/>
</dbReference>
<keyword evidence="8" id="KW-1185">Reference proteome</keyword>
<proteinExistence type="predicted"/>
<dbReference type="Proteomes" id="UP001235939">
    <property type="component" value="Chromosome 19"/>
</dbReference>
<evidence type="ECO:0000256" key="3">
    <source>
        <dbReference type="ARBA" id="ARBA00022737"/>
    </source>
</evidence>
<dbReference type="InterPro" id="IPR006602">
    <property type="entry name" value="DM10_dom"/>
</dbReference>
<accession>A0ABY6LIV9</accession>
<keyword evidence="4" id="KW-0206">Cytoskeleton</keyword>
<feature type="domain" description="DM10" evidence="6">
    <location>
        <begin position="363"/>
        <end position="469"/>
    </location>
</feature>
<evidence type="ECO:0000313" key="7">
    <source>
        <dbReference type="EMBL" id="UYV80584.1"/>
    </source>
</evidence>
<gene>
    <name evidence="7" type="ORF">LAZ67_19000810</name>
</gene>
<dbReference type="Pfam" id="PF06565">
    <property type="entry name" value="DM10_dom"/>
    <property type="match status" value="3"/>
</dbReference>